<dbReference type="PROSITE" id="PS00018">
    <property type="entry name" value="EF_HAND_1"/>
    <property type="match status" value="2"/>
</dbReference>
<dbReference type="CDD" id="cd00051">
    <property type="entry name" value="EFh"/>
    <property type="match status" value="1"/>
</dbReference>
<gene>
    <name evidence="5" type="ORF">C1SCF055_LOCUS45168</name>
</gene>
<keyword evidence="1" id="KW-0106">Calcium</keyword>
<dbReference type="OrthoDB" id="442353at2759"/>
<name>A0A9P1M6F2_9DINO</name>
<feature type="transmembrane region" description="Helical" evidence="3">
    <location>
        <begin position="586"/>
        <end position="606"/>
    </location>
</feature>
<dbReference type="EMBL" id="CAMXCT030006833">
    <property type="protein sequence ID" value="CAL4808095.1"/>
    <property type="molecule type" value="Genomic_DNA"/>
</dbReference>
<evidence type="ECO:0000313" key="7">
    <source>
        <dbReference type="Proteomes" id="UP001152797"/>
    </source>
</evidence>
<feature type="domain" description="EF-hand" evidence="4">
    <location>
        <begin position="47"/>
        <end position="82"/>
    </location>
</feature>
<dbReference type="SUPFAM" id="SSF47473">
    <property type="entry name" value="EF-hand"/>
    <property type="match status" value="1"/>
</dbReference>
<sequence>MGITGPERQKILVASLNGNQNTTEERVTEAILIHADIKESKLQVMLGRVALFGKVFRWLDFDGDGTLCLPEVLRMMELLNIDLKLAADLMAFLDTDDSGEITWQEFVRGICTDEFSVLFPQITLEALVELPSSLQQNKLVSAEEERQAIAELPSIEKSLYWVMSIMYGSAAEKLDKENSFDLDLTEIPARFKASKDAATDTATDSPTIPGSPTNAKVAWEPAQPKDDLQITEVTHPHAMAAMADVHCLVVRREHRTATPVRPAIIHPKLPDEDISTHPHAMSVADVRCLVVRREPRNPTAVRPAIIHPKLPDEQTHTHMQGVRCFVVRKEPRTATAVRPAVIHAKLPDAELQWVQFPEAQKPRTPNIPEAMPCMEIEPEKPQEKQRKISNSSYGQAAAVLSSALSGLSGVATGVANGLASAFGLPSKDSNKRPRMSVAEAANVIKSMTVKKAGKAHVLNEQKRRSLWRCRYAAILTGVLAGVGAAFLAQLLNDYTSTLVDEDEDYIMWNVVAGSFSLLWSLAEMIVCCIAALVATVRMTRICGMILVPMDKERAMLAGSLARSALELGHPKVRTFGIDPYKRANKYLLLIYALIYMGSRGITKFIAKLLMKKVAPRTLLKVTKFAPLLVEVLINVLFNSVTVNYAMNEVMICSLGPSATIEVTSQLIKARRHSENVEEPLSDEVKLLALRAVGVSITYKMQLHPNSRFLLNHIVGLFADQSFVKRAKEEYFELKGGLAVQRTKSTKSHRSHASQQSRSRKACCFCSRKVAEVPAETLHEELADLGLDEEDLFFDGLTGLSHRDALFACSMLVLALMLDGRISRADWKFIQRAAGSARPPLEAKWSSTVYLVNMYNSGRQMNAEMFHQIFETSKGADGIGAASCCDYVTDVMRTILEYTNCDFLQLSGSDELAAVCETAALEASLEEMAEVISRAHLVGFVDLTKELLLRMAAALQNAEATRAVCASLPQELLLELLALVVERQNKDGF</sequence>
<keyword evidence="3" id="KW-0812">Transmembrane</keyword>
<proteinExistence type="predicted"/>
<organism evidence="5">
    <name type="scientific">Cladocopium goreaui</name>
    <dbReference type="NCBI Taxonomy" id="2562237"/>
    <lineage>
        <taxon>Eukaryota</taxon>
        <taxon>Sar</taxon>
        <taxon>Alveolata</taxon>
        <taxon>Dinophyceae</taxon>
        <taxon>Suessiales</taxon>
        <taxon>Symbiodiniaceae</taxon>
        <taxon>Cladocopium</taxon>
    </lineage>
</organism>
<dbReference type="Proteomes" id="UP001152797">
    <property type="component" value="Unassembled WGS sequence"/>
</dbReference>
<feature type="region of interest" description="Disordered" evidence="2">
    <location>
        <begin position="195"/>
        <end position="215"/>
    </location>
</feature>
<feature type="transmembrane region" description="Helical" evidence="3">
    <location>
        <begin position="396"/>
        <end position="424"/>
    </location>
</feature>
<keyword evidence="3" id="KW-1133">Transmembrane helix</keyword>
<dbReference type="InterPro" id="IPR011992">
    <property type="entry name" value="EF-hand-dom_pair"/>
</dbReference>
<evidence type="ECO:0000256" key="1">
    <source>
        <dbReference type="ARBA" id="ARBA00022837"/>
    </source>
</evidence>
<dbReference type="PROSITE" id="PS50222">
    <property type="entry name" value="EF_HAND_2"/>
    <property type="match status" value="1"/>
</dbReference>
<dbReference type="GO" id="GO:0005509">
    <property type="term" value="F:calcium ion binding"/>
    <property type="evidence" value="ECO:0007669"/>
    <property type="project" value="InterPro"/>
</dbReference>
<protein>
    <recommendedName>
        <fullName evidence="4">EF-hand domain-containing protein</fullName>
    </recommendedName>
</protein>
<dbReference type="Gene3D" id="1.10.238.10">
    <property type="entry name" value="EF-hand"/>
    <property type="match status" value="1"/>
</dbReference>
<dbReference type="EMBL" id="CAMXCT010006833">
    <property type="protein sequence ID" value="CAI4020783.1"/>
    <property type="molecule type" value="Genomic_DNA"/>
</dbReference>
<comment type="caution">
    <text evidence="5">The sequence shown here is derived from an EMBL/GenBank/DDBJ whole genome shotgun (WGS) entry which is preliminary data.</text>
</comment>
<reference evidence="5" key="1">
    <citation type="submission" date="2022-10" db="EMBL/GenBank/DDBJ databases">
        <authorList>
            <person name="Chen Y."/>
            <person name="Dougan E. K."/>
            <person name="Chan C."/>
            <person name="Rhodes N."/>
            <person name="Thang M."/>
        </authorList>
    </citation>
    <scope>NUCLEOTIDE SEQUENCE</scope>
</reference>
<dbReference type="NCBIfam" id="NF047767">
    <property type="entry name" value="LBF_2804_fam"/>
    <property type="match status" value="1"/>
</dbReference>
<dbReference type="InterPro" id="IPR018247">
    <property type="entry name" value="EF_Hand_1_Ca_BS"/>
</dbReference>
<feature type="transmembrane region" description="Helical" evidence="3">
    <location>
        <begin position="471"/>
        <end position="491"/>
    </location>
</feature>
<evidence type="ECO:0000256" key="3">
    <source>
        <dbReference type="SAM" id="Phobius"/>
    </source>
</evidence>
<reference evidence="6" key="2">
    <citation type="submission" date="2024-04" db="EMBL/GenBank/DDBJ databases">
        <authorList>
            <person name="Chen Y."/>
            <person name="Shah S."/>
            <person name="Dougan E. K."/>
            <person name="Thang M."/>
            <person name="Chan C."/>
        </authorList>
    </citation>
    <scope>NUCLEOTIDE SEQUENCE [LARGE SCALE GENOMIC DNA]</scope>
</reference>
<evidence type="ECO:0000256" key="2">
    <source>
        <dbReference type="SAM" id="MobiDB-lite"/>
    </source>
</evidence>
<feature type="compositionally biased region" description="Polar residues" evidence="2">
    <location>
        <begin position="205"/>
        <end position="214"/>
    </location>
</feature>
<evidence type="ECO:0000259" key="4">
    <source>
        <dbReference type="PROSITE" id="PS50222"/>
    </source>
</evidence>
<keyword evidence="3" id="KW-0472">Membrane</keyword>
<dbReference type="InterPro" id="IPR002048">
    <property type="entry name" value="EF_hand_dom"/>
</dbReference>
<dbReference type="AlphaFoldDB" id="A0A9P1M6F2"/>
<feature type="transmembrane region" description="Helical" evidence="3">
    <location>
        <begin position="511"/>
        <end position="534"/>
    </location>
</feature>
<keyword evidence="7" id="KW-1185">Reference proteome</keyword>
<dbReference type="SMART" id="SM00054">
    <property type="entry name" value="EFh"/>
    <property type="match status" value="2"/>
</dbReference>
<evidence type="ECO:0000313" key="5">
    <source>
        <dbReference type="EMBL" id="CAI4020783.1"/>
    </source>
</evidence>
<accession>A0A9P1M6F2</accession>
<evidence type="ECO:0000313" key="6">
    <source>
        <dbReference type="EMBL" id="CAL1174158.1"/>
    </source>
</evidence>
<dbReference type="EMBL" id="CAMXCT020006833">
    <property type="protein sequence ID" value="CAL1174158.1"/>
    <property type="molecule type" value="Genomic_DNA"/>
</dbReference>